<protein>
    <recommendedName>
        <fullName evidence="1">Reverse transcriptase domain-containing protein</fullName>
    </recommendedName>
</protein>
<reference evidence="3" key="1">
    <citation type="journal article" date="2015" name="Nat. Genet.">
        <title>The genome and transcriptome of the zoonotic hookworm Ancylostoma ceylanicum identify infection-specific gene families.</title>
        <authorList>
            <person name="Schwarz E.M."/>
            <person name="Hu Y."/>
            <person name="Antoshechkin I."/>
            <person name="Miller M.M."/>
            <person name="Sternberg P.W."/>
            <person name="Aroian R.V."/>
        </authorList>
    </citation>
    <scope>NUCLEOTIDE SEQUENCE</scope>
    <source>
        <strain evidence="3">HY135</strain>
    </source>
</reference>
<evidence type="ECO:0000313" key="2">
    <source>
        <dbReference type="EMBL" id="EYB96256.1"/>
    </source>
</evidence>
<proteinExistence type="predicted"/>
<dbReference type="OrthoDB" id="410104at2759"/>
<dbReference type="AlphaFoldDB" id="A0A016T0T4"/>
<dbReference type="STRING" id="53326.A0A016T0T4"/>
<evidence type="ECO:0000313" key="3">
    <source>
        <dbReference type="Proteomes" id="UP000024635"/>
    </source>
</evidence>
<dbReference type="Pfam" id="PF00078">
    <property type="entry name" value="RVT_1"/>
    <property type="match status" value="1"/>
</dbReference>
<feature type="domain" description="Reverse transcriptase" evidence="1">
    <location>
        <begin position="212"/>
        <end position="323"/>
    </location>
</feature>
<organism evidence="2 3">
    <name type="scientific">Ancylostoma ceylanicum</name>
    <dbReference type="NCBI Taxonomy" id="53326"/>
    <lineage>
        <taxon>Eukaryota</taxon>
        <taxon>Metazoa</taxon>
        <taxon>Ecdysozoa</taxon>
        <taxon>Nematoda</taxon>
        <taxon>Chromadorea</taxon>
        <taxon>Rhabditida</taxon>
        <taxon>Rhabditina</taxon>
        <taxon>Rhabditomorpha</taxon>
        <taxon>Strongyloidea</taxon>
        <taxon>Ancylostomatidae</taxon>
        <taxon>Ancylostomatinae</taxon>
        <taxon>Ancylostoma</taxon>
    </lineage>
</organism>
<dbReference type="PANTHER" id="PTHR19446">
    <property type="entry name" value="REVERSE TRANSCRIPTASES"/>
    <property type="match status" value="1"/>
</dbReference>
<dbReference type="InterPro" id="IPR000477">
    <property type="entry name" value="RT_dom"/>
</dbReference>
<gene>
    <name evidence="2" type="primary">Acey_s0152.g2889</name>
    <name evidence="2" type="ORF">Y032_0152g2889</name>
</gene>
<dbReference type="SUPFAM" id="SSF56672">
    <property type="entry name" value="DNA/RNA polymerases"/>
    <property type="match status" value="1"/>
</dbReference>
<dbReference type="EMBL" id="JARK01001488">
    <property type="protein sequence ID" value="EYB96256.1"/>
    <property type="molecule type" value="Genomic_DNA"/>
</dbReference>
<dbReference type="CDD" id="cd01650">
    <property type="entry name" value="RT_nLTR_like"/>
    <property type="match status" value="1"/>
</dbReference>
<sequence>MCKITVPVIRRRTQPWISNECLQLVDERKQAKLVDFNRYRQLNQELRRRMKMEREAYWNRVAGELEEAAGRSDYRMLYRTTRRLSGKAKTTDDNLRKADGTFVRSTAERLQRWKEFLSELCDHESPQGPPLELLSIQTPRNAFLVGEPNIDEIKKAVRSLKNGKTPGSDSISAKAIKAGGEVLLRRLQSLISLVWQSEVILATWERALVVPIHKKGDSRECKNYRGISLLSIVGKVFMKIIQARHQEHREQTSREEQAGFCPGRGCCDQIFVARQLMEERVRRGKQTVIAFIDFESAFDCVHWPTLWKSLEVEHVPWKIVRLLQATHNGSSSSVRIKNILFARETLSLRNSSTL</sequence>
<accession>A0A016T0T4</accession>
<keyword evidence="3" id="KW-1185">Reference proteome</keyword>
<dbReference type="Proteomes" id="UP000024635">
    <property type="component" value="Unassembled WGS sequence"/>
</dbReference>
<evidence type="ECO:0000259" key="1">
    <source>
        <dbReference type="Pfam" id="PF00078"/>
    </source>
</evidence>
<comment type="caution">
    <text evidence="2">The sequence shown here is derived from an EMBL/GenBank/DDBJ whole genome shotgun (WGS) entry which is preliminary data.</text>
</comment>
<name>A0A016T0T4_9BILA</name>
<dbReference type="InterPro" id="IPR043502">
    <property type="entry name" value="DNA/RNA_pol_sf"/>
</dbReference>